<dbReference type="KEGG" id="hbu:Hbut_0292"/>
<gene>
    <name evidence="2" type="ordered locus">Hbut_0292</name>
</gene>
<evidence type="ECO:0000313" key="2">
    <source>
        <dbReference type="EMBL" id="ABM80164.1"/>
    </source>
</evidence>
<evidence type="ECO:0000313" key="3">
    <source>
        <dbReference type="Proteomes" id="UP000002593"/>
    </source>
</evidence>
<name>A2BJK3_HYPBU</name>
<organism evidence="2 3">
    <name type="scientific">Hyperthermus butylicus (strain DSM 5456 / JCM 9403 / PLM1-5)</name>
    <dbReference type="NCBI Taxonomy" id="415426"/>
    <lineage>
        <taxon>Archaea</taxon>
        <taxon>Thermoproteota</taxon>
        <taxon>Thermoprotei</taxon>
        <taxon>Desulfurococcales</taxon>
        <taxon>Pyrodictiaceae</taxon>
        <taxon>Hyperthermus</taxon>
    </lineage>
</organism>
<dbReference type="AlphaFoldDB" id="A2BJK3"/>
<keyword evidence="1" id="KW-1133">Transmembrane helix</keyword>
<reference evidence="2 3" key="1">
    <citation type="journal article" date="2007" name="Archaea">
        <title>The genome of Hyperthermus butylicus: a sulfur-reducing, peptide fermenting, neutrophilic Crenarchaeote growing up to 108 degrees C.</title>
        <authorList>
            <person name="Brugger K."/>
            <person name="Chen L."/>
            <person name="Stark M."/>
            <person name="Zibat A."/>
            <person name="Redder P."/>
            <person name="Ruepp A."/>
            <person name="Awayez M."/>
            <person name="She Q."/>
            <person name="Garrett R.A."/>
            <person name="Klenk H.P."/>
        </authorList>
    </citation>
    <scope>NUCLEOTIDE SEQUENCE [LARGE SCALE GENOMIC DNA]</scope>
    <source>
        <strain evidence="3">DSM 5456 / JCM 9403 / PLM1-5</strain>
    </source>
</reference>
<dbReference type="STRING" id="415426.Hbut_0292"/>
<accession>A2BJK3</accession>
<dbReference type="EnsemblBacteria" id="ABM80164">
    <property type="protein sequence ID" value="ABM80164"/>
    <property type="gene ID" value="Hbut_0292"/>
</dbReference>
<proteinExistence type="predicted"/>
<feature type="transmembrane region" description="Helical" evidence="1">
    <location>
        <begin position="12"/>
        <end position="36"/>
    </location>
</feature>
<dbReference type="GeneID" id="4781418"/>
<keyword evidence="1" id="KW-0812">Transmembrane</keyword>
<evidence type="ECO:0000256" key="1">
    <source>
        <dbReference type="SAM" id="Phobius"/>
    </source>
</evidence>
<dbReference type="Proteomes" id="UP000002593">
    <property type="component" value="Chromosome"/>
</dbReference>
<keyword evidence="1" id="KW-0472">Membrane</keyword>
<dbReference type="RefSeq" id="WP_011821482.1">
    <property type="nucleotide sequence ID" value="NC_008818.1"/>
</dbReference>
<protein>
    <submittedName>
        <fullName evidence="2">Uncharacterized protein</fullName>
    </submittedName>
</protein>
<feature type="transmembrane region" description="Helical" evidence="1">
    <location>
        <begin position="63"/>
        <end position="82"/>
    </location>
</feature>
<dbReference type="EMBL" id="CP000493">
    <property type="protein sequence ID" value="ABM80164.1"/>
    <property type="molecule type" value="Genomic_DNA"/>
</dbReference>
<sequence>MLGLARVRLELLMATILIVIGVVVVVAGALAAYHAYAMYNPVLPPAERLDQAIAYTSYELVNLAARLGFLGLMIWAGSVLLLRGIELLQTLRREGKG</sequence>
<dbReference type="HOGENOM" id="CLU_2340116_0_0_2"/>
<keyword evidence="3" id="KW-1185">Reference proteome</keyword>
<dbReference type="eggNOG" id="arCOG06105">
    <property type="taxonomic scope" value="Archaea"/>
</dbReference>